<protein>
    <submittedName>
        <fullName evidence="3">Uncharacterized protein</fullName>
    </submittedName>
</protein>
<dbReference type="Proteomes" id="UP001180189">
    <property type="component" value="Chromosome"/>
</dbReference>
<dbReference type="Proteomes" id="UP001285616">
    <property type="component" value="Unassembled WGS sequence"/>
</dbReference>
<organism evidence="3">
    <name type="scientific">Escherichia coli</name>
    <dbReference type="NCBI Taxonomy" id="562"/>
    <lineage>
        <taxon>Bacteria</taxon>
        <taxon>Pseudomonadati</taxon>
        <taxon>Pseudomonadota</taxon>
        <taxon>Gammaproteobacteria</taxon>
        <taxon>Enterobacterales</taxon>
        <taxon>Enterobacteriaceae</taxon>
        <taxon>Escherichia</taxon>
    </lineage>
</organism>
<evidence type="ECO:0000256" key="1">
    <source>
        <dbReference type="SAM" id="Phobius"/>
    </source>
</evidence>
<keyword evidence="1" id="KW-1133">Transmembrane helix</keyword>
<evidence type="ECO:0000313" key="4">
    <source>
        <dbReference type="EMBL" id="MDO2576403.1"/>
    </source>
</evidence>
<reference evidence="6" key="4">
    <citation type="journal article" date="2023" name="Microorganisms">
        <title>Comparative Genomic Analysis of ST131 Subclade C2 of ESBL-Producing E. coli Isolates from Patients with Recurrent and Sporadic Urinary Tract Infections.</title>
        <authorList>
            <person name="Jaen-Luchoro D."/>
            <person name="Kahnamouei A."/>
            <person name="Yazdanshenas S."/>
            <person name="Lindblom A."/>
            <person name="Samuelsson E."/>
            <person name="Ahren C."/>
            <person name="Karami N."/>
        </authorList>
    </citation>
    <scope>NUCLEOTIDE SEQUENCE</scope>
    <source>
        <strain evidence="6">S7</strain>
    </source>
</reference>
<evidence type="ECO:0000313" key="2">
    <source>
        <dbReference type="EMBL" id="EMJ5253648.1"/>
    </source>
</evidence>
<dbReference type="EMBL" id="ABONVU020000005">
    <property type="protein sequence ID" value="EMJ5253648.1"/>
    <property type="molecule type" value="Genomic_DNA"/>
</dbReference>
<reference evidence="7" key="7">
    <citation type="submission" date="2024-03" db="EMBL/GenBank/DDBJ databases">
        <title>Epithelial relay of microbial signals coordinates intestinal macrophage supported barrier repair.</title>
        <authorList>
            <person name="Tsai M.T."/>
        </authorList>
    </citation>
    <scope>NUCLEOTIDE SEQUENCE</scope>
    <source>
        <strain evidence="7">MS 21-1</strain>
    </source>
</reference>
<evidence type="ECO:0000313" key="5">
    <source>
        <dbReference type="EMBL" id="RXD17640.1"/>
    </source>
</evidence>
<reference evidence="3" key="3">
    <citation type="submission" date="2019-12" db="EMBL/GenBank/DDBJ databases">
        <authorList>
            <consortium name="NCBI Pathogen Detection Project"/>
        </authorList>
    </citation>
    <scope>NUCLEOTIDE SEQUENCE</scope>
    <source>
        <strain evidence="3">EC00763</strain>
    </source>
</reference>
<evidence type="ECO:0000313" key="7">
    <source>
        <dbReference type="EMBL" id="WWX72898.1"/>
    </source>
</evidence>
<feature type="transmembrane region" description="Helical" evidence="1">
    <location>
        <begin position="37"/>
        <end position="61"/>
    </location>
</feature>
<reference evidence="5 8" key="2">
    <citation type="submission" date="2019-01" db="EMBL/GenBank/DDBJ databases">
        <title>Genomic analysis of febrile catheter-associated UTI E. coli isolates.</title>
        <authorList>
            <person name="Potter R."/>
            <person name="Zou Z."/>
            <person name="Henderson J."/>
            <person name="Dantas G."/>
        </authorList>
    </citation>
    <scope>NUCLEOTIDE SEQUENCE [LARGE SCALE GENOMIC DNA]</scope>
    <source>
        <strain evidence="5 8">29_CAASB</strain>
    </source>
</reference>
<dbReference type="RefSeq" id="WP_000206212.1">
    <property type="nucleotide sequence ID" value="NZ_AP018784.2"/>
</dbReference>
<dbReference type="EMBL" id="CP146670">
    <property type="protein sequence ID" value="WWX72898.1"/>
    <property type="molecule type" value="Genomic_DNA"/>
</dbReference>
<dbReference type="EMBL" id="DABBJX010000003">
    <property type="protein sequence ID" value="HAH4523459.1"/>
    <property type="molecule type" value="Genomic_DNA"/>
</dbReference>
<gene>
    <name evidence="5" type="ORF">EPS76_04235</name>
    <name evidence="3" type="ORF">GRC73_05515</name>
    <name evidence="6" type="ORF">OGM49_08530</name>
    <name evidence="4" type="ORF">Q2V20_20020</name>
    <name evidence="2" type="ORF">R8O40_001857</name>
    <name evidence="7" type="ORF">V9Z47_07715</name>
</gene>
<reference evidence="3" key="1">
    <citation type="journal article" date="2018" name="Genome Biol.">
        <title>SKESA: strategic k-mer extension for scrupulous assemblies.</title>
        <authorList>
            <person name="Souvorov A."/>
            <person name="Agarwala R."/>
            <person name="Lipman D.J."/>
        </authorList>
    </citation>
    <scope>NUCLEOTIDE SEQUENCE [LARGE SCALE GENOMIC DNA]</scope>
    <source>
        <strain evidence="3">EC00763</strain>
    </source>
</reference>
<dbReference type="AlphaFoldDB" id="A0A061K567"/>
<keyword evidence="1" id="KW-0472">Membrane</keyword>
<keyword evidence="1" id="KW-0812">Transmembrane</keyword>
<dbReference type="GeneID" id="66560603"/>
<proteinExistence type="predicted"/>
<evidence type="ECO:0000313" key="6">
    <source>
        <dbReference type="EMBL" id="WLM97518.1"/>
    </source>
</evidence>
<evidence type="ECO:0000313" key="3">
    <source>
        <dbReference type="EMBL" id="HAH4523459.1"/>
    </source>
</evidence>
<reference evidence="2" key="6">
    <citation type="submission" date="2024-02" db="EMBL/GenBank/DDBJ databases">
        <authorList>
            <consortium name="Clinical and Environmental Microbiology Branch: Whole genome sequencing antimicrobial resistance pathogens in the healthcare setting"/>
        </authorList>
    </citation>
    <scope>NUCLEOTIDE SEQUENCE</scope>
    <source>
        <strain evidence="2">1924188</strain>
    </source>
</reference>
<name>A0A061K567_ECOLX</name>
<sequence length="68" mass="7981">MTTETIVCFLFWYMYAGSCSARLHRSLGYGRHYDTAHYILYMTAVMLFWPVTLPAATDIVADRLKKRR</sequence>
<evidence type="ECO:0000313" key="8">
    <source>
        <dbReference type="Proteomes" id="UP000288730"/>
    </source>
</evidence>
<dbReference type="EMBL" id="JAUKXU010000020">
    <property type="protein sequence ID" value="MDO2576403.1"/>
    <property type="molecule type" value="Genomic_DNA"/>
</dbReference>
<dbReference type="EMBL" id="SCJN01000018">
    <property type="protein sequence ID" value="RXD17640.1"/>
    <property type="molecule type" value="Genomic_DNA"/>
</dbReference>
<accession>A0A061K567</accession>
<dbReference type="Proteomes" id="UP001383096">
    <property type="component" value="Chromosome"/>
</dbReference>
<dbReference type="EMBL" id="CP107128">
    <property type="protein sequence ID" value="WLM97518.1"/>
    <property type="molecule type" value="Genomic_DNA"/>
</dbReference>
<dbReference type="Proteomes" id="UP000288730">
    <property type="component" value="Unassembled WGS sequence"/>
</dbReference>
<reference evidence="4" key="5">
    <citation type="submission" date="2023-07" db="EMBL/GenBank/DDBJ databases">
        <title>High risk of intestinal colonization with ESBL-producing Escherichia coli among soldiers of military contingents in specific geographic regions.</title>
        <authorList>
            <person name="Literacka E."/>
        </authorList>
    </citation>
    <scope>NUCLEOTIDE SEQUENCE</scope>
    <source>
        <strain evidence="4">66</strain>
    </source>
</reference>
<dbReference type="Proteomes" id="UP001173661">
    <property type="component" value="Unassembled WGS sequence"/>
</dbReference>